<organism evidence="1 2">
    <name type="scientific">Halapricum desulfuricans</name>
    <dbReference type="NCBI Taxonomy" id="2841257"/>
    <lineage>
        <taxon>Archaea</taxon>
        <taxon>Methanobacteriati</taxon>
        <taxon>Methanobacteriota</taxon>
        <taxon>Stenosarchaea group</taxon>
        <taxon>Halobacteria</taxon>
        <taxon>Halobacteriales</taxon>
        <taxon>Haloarculaceae</taxon>
        <taxon>Halapricum</taxon>
    </lineage>
</organism>
<dbReference type="AlphaFoldDB" id="A0A897N3G1"/>
<dbReference type="GeneID" id="68850783"/>
<evidence type="ECO:0000313" key="2">
    <source>
        <dbReference type="Proteomes" id="UP000662973"/>
    </source>
</evidence>
<dbReference type="EMBL" id="CP064788">
    <property type="protein sequence ID" value="QSG07522.1"/>
    <property type="molecule type" value="Genomic_DNA"/>
</dbReference>
<dbReference type="KEGG" id="hds:HSR122_0100"/>
<dbReference type="Proteomes" id="UP000662973">
    <property type="component" value="Chromosome"/>
</dbReference>
<name>A0A897N3G1_9EURY</name>
<accession>A0A897N3G1</accession>
<dbReference type="RefSeq" id="WP_229110695.1">
    <property type="nucleotide sequence ID" value="NZ_CP064788.1"/>
</dbReference>
<evidence type="ECO:0000313" key="1">
    <source>
        <dbReference type="EMBL" id="QSG07522.1"/>
    </source>
</evidence>
<proteinExistence type="predicted"/>
<protein>
    <submittedName>
        <fullName evidence="1">Uncharacterized protein</fullName>
    </submittedName>
</protein>
<gene>
    <name evidence="1" type="ORF">HSR122_0100</name>
</gene>
<reference evidence="1 2" key="1">
    <citation type="submission" date="2020-11" db="EMBL/GenBank/DDBJ databases">
        <title>Carbohydrate-dependent, anaerobic sulfur respiration: A novel catabolism in halophilic archaea.</title>
        <authorList>
            <person name="Sorokin D.Y."/>
            <person name="Messina E."/>
            <person name="Smedile F."/>
            <person name="La Cono V."/>
            <person name="Hallsworth J.E."/>
            <person name="Yakimov M.M."/>
        </authorList>
    </citation>
    <scope>NUCLEOTIDE SEQUENCE [LARGE SCALE GENOMIC DNA]</scope>
    <source>
        <strain evidence="1 2">HSR12-2</strain>
    </source>
</reference>
<sequence>MDAATARLAADGGADFRRGVYRAADSEAIDSFDQIDDAVRKIDELDGPANRRAKLLVYETDGPGVKLVDDMDRADLRTLFQSVESRDTLARLSRQFDAGTVESRHLDEITDLLDSGDMDGADLGRFSQILDQRDSDPMIDSEVGADDLLTAVRKNSDLSDTRFTLKDQKSRVRWLEDGNSQAGWKHILQRHENQFYDLPGISTRDDIQHLVYRTIKEGKAYPDPDEGTVYIMNVGSDSKVMVLVGGNGYVVTARPGTPSWFEK</sequence>
<keyword evidence="2" id="KW-1185">Reference proteome</keyword>